<gene>
    <name evidence="1" type="ORF">I4F81_003005</name>
</gene>
<dbReference type="EMBL" id="CM020618">
    <property type="protein sequence ID" value="KAK1860416.1"/>
    <property type="molecule type" value="Genomic_DNA"/>
</dbReference>
<reference evidence="1" key="1">
    <citation type="submission" date="2019-11" db="EMBL/GenBank/DDBJ databases">
        <title>Nori genome reveals adaptations in red seaweeds to the harsh intertidal environment.</title>
        <authorList>
            <person name="Wang D."/>
            <person name="Mao Y."/>
        </authorList>
    </citation>
    <scope>NUCLEOTIDE SEQUENCE</scope>
    <source>
        <tissue evidence="1">Gametophyte</tissue>
    </source>
</reference>
<evidence type="ECO:0000313" key="2">
    <source>
        <dbReference type="Proteomes" id="UP000798662"/>
    </source>
</evidence>
<organism evidence="1 2">
    <name type="scientific">Pyropia yezoensis</name>
    <name type="common">Susabi-nori</name>
    <name type="synonym">Porphyra yezoensis</name>
    <dbReference type="NCBI Taxonomy" id="2788"/>
    <lineage>
        <taxon>Eukaryota</taxon>
        <taxon>Rhodophyta</taxon>
        <taxon>Bangiophyceae</taxon>
        <taxon>Bangiales</taxon>
        <taxon>Bangiaceae</taxon>
        <taxon>Pyropia</taxon>
    </lineage>
</organism>
<comment type="caution">
    <text evidence="1">The sequence shown here is derived from an EMBL/GenBank/DDBJ whole genome shotgun (WGS) entry which is preliminary data.</text>
</comment>
<keyword evidence="2" id="KW-1185">Reference proteome</keyword>
<evidence type="ECO:0000313" key="1">
    <source>
        <dbReference type="EMBL" id="KAK1860416.1"/>
    </source>
</evidence>
<proteinExistence type="predicted"/>
<protein>
    <submittedName>
        <fullName evidence="1">Uncharacterized protein</fullName>
    </submittedName>
</protein>
<accession>A0ACC3BQY7</accession>
<sequence length="210" mass="22111">MQFPLATKDHHDTDTTCLAPLHPCLSKHVPVSRHAGALPKCRHVLIKRGPNKPDLAPPPPTVPSLHRSALTADPAATRKEQLHRGSTTDRRRPATPVLTRPQLCPCSERQRPCPRRLRPTIGVSTPRAGGDGGPAEGLSTHPRARAPHGMSERRGGYNGPSKCGSTYGQPGLGDGGSDVPEGPRGGVSGGCPPHARAPVTAQSGESVQRN</sequence>
<dbReference type="Proteomes" id="UP000798662">
    <property type="component" value="Chromosome 1"/>
</dbReference>
<name>A0ACC3BQY7_PYRYE</name>